<keyword evidence="1" id="KW-0472">Membrane</keyword>
<evidence type="ECO:0000256" key="1">
    <source>
        <dbReference type="SAM" id="Phobius"/>
    </source>
</evidence>
<sequence>MIDKELLKYYLILREQKQPIGVREAQRILGFKSPGKSHRVLRKLVKLGLATRSEDGKYVIARDPPLELIGKVFVKGRLLPKIIVLTTYTTTLSTVYIILAKPSLEIIILLLLLNIPLWFESIIEYRYLKKKWFE</sequence>
<reference evidence="2" key="1">
    <citation type="journal article" date="2020" name="mSystems">
        <title>Genome- and Community-Level Interaction Insights into Carbon Utilization and Element Cycling Functions of Hydrothermarchaeota in Hydrothermal Sediment.</title>
        <authorList>
            <person name="Zhou Z."/>
            <person name="Liu Y."/>
            <person name="Xu W."/>
            <person name="Pan J."/>
            <person name="Luo Z.H."/>
            <person name="Li M."/>
        </authorList>
    </citation>
    <scope>NUCLEOTIDE SEQUENCE [LARGE SCALE GENOMIC DNA]</scope>
    <source>
        <strain evidence="2">SpSt-642</strain>
    </source>
</reference>
<organism evidence="2">
    <name type="scientific">Staphylothermus marinus</name>
    <dbReference type="NCBI Taxonomy" id="2280"/>
    <lineage>
        <taxon>Archaea</taxon>
        <taxon>Thermoproteota</taxon>
        <taxon>Thermoprotei</taxon>
        <taxon>Desulfurococcales</taxon>
        <taxon>Desulfurococcaceae</taxon>
        <taxon>Staphylothermus</taxon>
    </lineage>
</organism>
<accession>A0A7C4D7K2</accession>
<keyword evidence="1" id="KW-0812">Transmembrane</keyword>
<feature type="transmembrane region" description="Helical" evidence="1">
    <location>
        <begin position="78"/>
        <end position="100"/>
    </location>
</feature>
<proteinExistence type="predicted"/>
<evidence type="ECO:0008006" key="3">
    <source>
        <dbReference type="Google" id="ProtNLM"/>
    </source>
</evidence>
<dbReference type="EMBL" id="DTBJ01000033">
    <property type="protein sequence ID" value="HGM58834.1"/>
    <property type="molecule type" value="Genomic_DNA"/>
</dbReference>
<dbReference type="AlphaFoldDB" id="A0A7C4D7K2"/>
<evidence type="ECO:0000313" key="2">
    <source>
        <dbReference type="EMBL" id="HGM58834.1"/>
    </source>
</evidence>
<keyword evidence="1" id="KW-1133">Transmembrane helix</keyword>
<gene>
    <name evidence="2" type="ORF">ENU14_04540</name>
</gene>
<protein>
    <recommendedName>
        <fullName evidence="3">LexA repressor DNA-binding domain-containing protein</fullName>
    </recommendedName>
</protein>
<feature type="transmembrane region" description="Helical" evidence="1">
    <location>
        <begin position="106"/>
        <end position="128"/>
    </location>
</feature>
<name>A0A7C4D7K2_STAMA</name>
<comment type="caution">
    <text evidence="2">The sequence shown here is derived from an EMBL/GenBank/DDBJ whole genome shotgun (WGS) entry which is preliminary data.</text>
</comment>